<keyword evidence="2" id="KW-1185">Reference proteome</keyword>
<sequence length="259" mass="28692">MHMFTVERKFEMINKKKETVNTDLPGVGVGEMIHKKTNGPQTEALITTREYSLQLLVVNKPTAVLISESKARNDVGIRPWRKAEGTSEANGLPYGADRGVHRRAEKVPAHRLEDRLRKFVIIQRYEKVSGQQINLSDKLAISFSSHVPVDRCDVVKNALGVQWVPHAKNGLFTVKSGYHVAKGLGYVLRDVNCQIVSTGQSAHTDGVVDPVFAEPQAMVLGCSSNFDYCASEVHVESNLKELIVALVLGIEGKIKVHWV</sequence>
<dbReference type="AlphaFoldDB" id="A0A6A6M2X6"/>
<gene>
    <name evidence="1" type="ORF">GH714_034754</name>
</gene>
<proteinExistence type="predicted"/>
<dbReference type="Proteomes" id="UP000467840">
    <property type="component" value="Chromosome 9"/>
</dbReference>
<reference evidence="1 2" key="1">
    <citation type="journal article" date="2020" name="Mol. Plant">
        <title>The Chromosome-Based Rubber Tree Genome Provides New Insights into Spurge Genome Evolution and Rubber Biosynthesis.</title>
        <authorList>
            <person name="Liu J."/>
            <person name="Shi C."/>
            <person name="Shi C.C."/>
            <person name="Li W."/>
            <person name="Zhang Q.J."/>
            <person name="Zhang Y."/>
            <person name="Li K."/>
            <person name="Lu H.F."/>
            <person name="Shi C."/>
            <person name="Zhu S.T."/>
            <person name="Xiao Z.Y."/>
            <person name="Nan H."/>
            <person name="Yue Y."/>
            <person name="Zhu X.G."/>
            <person name="Wu Y."/>
            <person name="Hong X.N."/>
            <person name="Fan G.Y."/>
            <person name="Tong Y."/>
            <person name="Zhang D."/>
            <person name="Mao C.L."/>
            <person name="Liu Y.L."/>
            <person name="Hao S.J."/>
            <person name="Liu W.Q."/>
            <person name="Lv M.Q."/>
            <person name="Zhang H.B."/>
            <person name="Liu Y."/>
            <person name="Hu-Tang G.R."/>
            <person name="Wang J.P."/>
            <person name="Wang J.H."/>
            <person name="Sun Y.H."/>
            <person name="Ni S.B."/>
            <person name="Chen W.B."/>
            <person name="Zhang X.C."/>
            <person name="Jiao Y.N."/>
            <person name="Eichler E.E."/>
            <person name="Li G.H."/>
            <person name="Liu X."/>
            <person name="Gao L.Z."/>
        </authorList>
    </citation>
    <scope>NUCLEOTIDE SEQUENCE [LARGE SCALE GENOMIC DNA]</scope>
    <source>
        <strain evidence="2">cv. GT1</strain>
        <tissue evidence="1">Leaf</tissue>
    </source>
</reference>
<accession>A0A6A6M2X6</accession>
<comment type="caution">
    <text evidence="1">The sequence shown here is derived from an EMBL/GenBank/DDBJ whole genome shotgun (WGS) entry which is preliminary data.</text>
</comment>
<organism evidence="1 2">
    <name type="scientific">Hevea brasiliensis</name>
    <name type="common">Para rubber tree</name>
    <name type="synonym">Siphonia brasiliensis</name>
    <dbReference type="NCBI Taxonomy" id="3981"/>
    <lineage>
        <taxon>Eukaryota</taxon>
        <taxon>Viridiplantae</taxon>
        <taxon>Streptophyta</taxon>
        <taxon>Embryophyta</taxon>
        <taxon>Tracheophyta</taxon>
        <taxon>Spermatophyta</taxon>
        <taxon>Magnoliopsida</taxon>
        <taxon>eudicotyledons</taxon>
        <taxon>Gunneridae</taxon>
        <taxon>Pentapetalae</taxon>
        <taxon>rosids</taxon>
        <taxon>fabids</taxon>
        <taxon>Malpighiales</taxon>
        <taxon>Euphorbiaceae</taxon>
        <taxon>Crotonoideae</taxon>
        <taxon>Micrandreae</taxon>
        <taxon>Hevea</taxon>
    </lineage>
</organism>
<dbReference type="EMBL" id="JAAGAX010000008">
    <property type="protein sequence ID" value="KAF2308051.1"/>
    <property type="molecule type" value="Genomic_DNA"/>
</dbReference>
<evidence type="ECO:0000313" key="2">
    <source>
        <dbReference type="Proteomes" id="UP000467840"/>
    </source>
</evidence>
<evidence type="ECO:0000313" key="1">
    <source>
        <dbReference type="EMBL" id="KAF2308051.1"/>
    </source>
</evidence>
<protein>
    <submittedName>
        <fullName evidence="1">Uncharacterized protein</fullName>
    </submittedName>
</protein>
<name>A0A6A6M2X6_HEVBR</name>